<dbReference type="RefSeq" id="WP_013114745.1">
    <property type="nucleotide sequence ID" value="NZ_CP019914.1"/>
</dbReference>
<dbReference type="EMBL" id="CP019914">
    <property type="protein sequence ID" value="ASJ20690.1"/>
    <property type="molecule type" value="Genomic_DNA"/>
</dbReference>
<evidence type="ECO:0000313" key="2">
    <source>
        <dbReference type="EMBL" id="ASJ20690.1"/>
    </source>
</evidence>
<protein>
    <submittedName>
        <fullName evidence="2">Uncharacterized protein</fullName>
    </submittedName>
</protein>
<accession>A0AAC9TQ41</accession>
<proteinExistence type="predicted"/>
<gene>
    <name evidence="2" type="ORF">BHAMNSH16_03100</name>
</gene>
<dbReference type="Proteomes" id="UP000264880">
    <property type="component" value="Chromosome"/>
</dbReference>
<reference evidence="2 3" key="1">
    <citation type="submission" date="2017-02" db="EMBL/GenBank/DDBJ databases">
        <title>Complete genome sequence of Brachyspira hampsonii genomovar I strain NSH-16 (ATCC BAA-2463).</title>
        <authorList>
            <person name="Mirajkar N.S."/>
            <person name="Gebhart C.J."/>
        </authorList>
    </citation>
    <scope>NUCLEOTIDE SEQUENCE [LARGE SCALE GENOMIC DNA]</scope>
    <source>
        <strain evidence="2 3">NSH-16</strain>
    </source>
</reference>
<feature type="signal peptide" evidence="1">
    <location>
        <begin position="1"/>
        <end position="19"/>
    </location>
</feature>
<dbReference type="AlphaFoldDB" id="A0AAC9TQ41"/>
<organism evidence="2 3">
    <name type="scientific">Brachyspira hampsonii</name>
    <dbReference type="NCBI Taxonomy" id="1287055"/>
    <lineage>
        <taxon>Bacteria</taxon>
        <taxon>Pseudomonadati</taxon>
        <taxon>Spirochaetota</taxon>
        <taxon>Spirochaetia</taxon>
        <taxon>Brachyspirales</taxon>
        <taxon>Brachyspiraceae</taxon>
        <taxon>Brachyspira</taxon>
    </lineage>
</organism>
<feature type="chain" id="PRO_5042167417" evidence="1">
    <location>
        <begin position="20"/>
        <end position="223"/>
    </location>
</feature>
<sequence length="223" mass="26082">MNKFILALMLSIVMLVLCAANTKSDKKTKYENTKTEVIGSASIDIKNNSYTNIDKYVIKTLDAYKVYTNKYNDIININGNKYYISSVYTFNIDDESFYEKQDSEDYVYISIWKLNNNKADFVSAFYPISASSEIDYISSNITNNMLEFEIARYSTSYQYVNYYKFNIVENNNTINFYLTNFSEKTPERDYNTGEISDVEYIFEHDNVNMNDLGKLGYGYYNLN</sequence>
<evidence type="ECO:0000256" key="1">
    <source>
        <dbReference type="SAM" id="SignalP"/>
    </source>
</evidence>
<dbReference type="KEGG" id="bhp:BHAMNSH16_03100"/>
<keyword evidence="3" id="KW-1185">Reference proteome</keyword>
<evidence type="ECO:0000313" key="3">
    <source>
        <dbReference type="Proteomes" id="UP000264880"/>
    </source>
</evidence>
<name>A0AAC9TQ41_9SPIR</name>
<keyword evidence="1" id="KW-0732">Signal</keyword>